<dbReference type="SUPFAM" id="SSF52540">
    <property type="entry name" value="P-loop containing nucleoside triphosphate hydrolases"/>
    <property type="match status" value="1"/>
</dbReference>
<keyword evidence="1" id="KW-0808">Transferase</keyword>
<name>A0A3N2C1Z5_9MICO</name>
<dbReference type="InterPro" id="IPR027417">
    <property type="entry name" value="P-loop_NTPase"/>
</dbReference>
<evidence type="ECO:0000313" key="2">
    <source>
        <dbReference type="Proteomes" id="UP000266915"/>
    </source>
</evidence>
<comment type="caution">
    <text evidence="1">The sequence shown here is derived from an EMBL/GenBank/DDBJ whole genome shotgun (WGS) entry which is preliminary data.</text>
</comment>
<dbReference type="RefSeq" id="WP_085510657.1">
    <property type="nucleotide sequence ID" value="NZ_FXAP01000001.1"/>
</dbReference>
<accession>A0A3N2C1Z5</accession>
<dbReference type="Gene3D" id="3.40.50.300">
    <property type="entry name" value="P-loop containing nucleotide triphosphate hydrolases"/>
    <property type="match status" value="1"/>
</dbReference>
<reference evidence="1 2" key="1">
    <citation type="submission" date="2018-11" db="EMBL/GenBank/DDBJ databases">
        <title>Sequencing the genomes of 1000 actinobacteria strains.</title>
        <authorList>
            <person name="Klenk H.-P."/>
        </authorList>
    </citation>
    <scope>NUCLEOTIDE SEQUENCE [LARGE SCALE GENOMIC DNA]</scope>
    <source>
        <strain evidence="1 2">DSM 14012</strain>
    </source>
</reference>
<sequence>MSAVPPVLLIDGRSGTGKTTLASSVASALTASTVVHMDDLYPGWEGLDEGARLLVEWILTPFSERRAGEWRRWDWERSARAEAHLVPSDRPLIVEGCGSSSRSSRTLADAVLWLDAPVVQRTDRLIGRGDGVDWLAGWTLQEDAFIERERPDLDAGLRIEATRAAAQVSALVLGALRRDHAERWSAWLRP</sequence>
<dbReference type="Proteomes" id="UP000266915">
    <property type="component" value="Unassembled WGS sequence"/>
</dbReference>
<evidence type="ECO:0000313" key="1">
    <source>
        <dbReference type="EMBL" id="ROR81536.1"/>
    </source>
</evidence>
<organism evidence="1 2">
    <name type="scientific">Plantibacter flavus</name>
    <dbReference type="NCBI Taxonomy" id="150123"/>
    <lineage>
        <taxon>Bacteria</taxon>
        <taxon>Bacillati</taxon>
        <taxon>Actinomycetota</taxon>
        <taxon>Actinomycetes</taxon>
        <taxon>Micrococcales</taxon>
        <taxon>Microbacteriaceae</taxon>
        <taxon>Plantibacter</taxon>
    </lineage>
</organism>
<protein>
    <submittedName>
        <fullName evidence="1">Uridine kinase</fullName>
    </submittedName>
</protein>
<keyword evidence="1" id="KW-0418">Kinase</keyword>
<keyword evidence="2" id="KW-1185">Reference proteome</keyword>
<dbReference type="AlphaFoldDB" id="A0A3N2C1Z5"/>
<proteinExistence type="predicted"/>
<gene>
    <name evidence="1" type="ORF">EDD42_1598</name>
</gene>
<dbReference type="EMBL" id="RKHL01000001">
    <property type="protein sequence ID" value="ROR81536.1"/>
    <property type="molecule type" value="Genomic_DNA"/>
</dbReference>
<dbReference type="GO" id="GO:0016301">
    <property type="term" value="F:kinase activity"/>
    <property type="evidence" value="ECO:0007669"/>
    <property type="project" value="UniProtKB-KW"/>
</dbReference>